<protein>
    <submittedName>
        <fullName evidence="1">Uncharacterized protein</fullName>
    </submittedName>
</protein>
<dbReference type="KEGG" id="tsin:OXH18_16325"/>
<accession>A0A9E8Z910</accession>
<evidence type="ECO:0000313" key="2">
    <source>
        <dbReference type="Proteomes" id="UP001163152"/>
    </source>
</evidence>
<sequence length="232" mass="25923">MMPPSSVQVDPLNSPYPVPWNWVMATLSDRHSLSQSRSCYYRSQSLISPDGEYAAYSRIQVQLSPEYTRSQVASVLFLENLKTRDLQTIAASSPFANHPFAPNEIQDYAGTIAILIPVAWSQSGDRVLAREFESVFGSDIASDFAVVWDRHLNKTYTIAPTQVHYSHAVVLGWSQSHPDQVLFRAGMMGNEHWPLYVVDLRGRTASVTHDQPVAFGQVVHSLWAGPQAYGRS</sequence>
<gene>
    <name evidence="1" type="ORF">OXH18_16325</name>
</gene>
<dbReference type="RefSeq" id="WP_268608163.1">
    <property type="nucleotide sequence ID" value="NZ_CP113797.1"/>
</dbReference>
<name>A0A9E8Z910_9CYAN</name>
<proteinExistence type="predicted"/>
<reference evidence="1" key="1">
    <citation type="submission" date="2022-12" db="EMBL/GenBank/DDBJ databases">
        <title>Polyphasic identification of a Novel Hot-Spring Cyanobacterium Ocullathermofonsia sinensis gen nov. sp. nov. and Genomic Insights on its Adaptations to the Thermal Habitat.</title>
        <authorList>
            <person name="Daroch M."/>
            <person name="Tang J."/>
            <person name="Jiang Y."/>
        </authorList>
    </citation>
    <scope>NUCLEOTIDE SEQUENCE</scope>
    <source>
        <strain evidence="1">PKUAC-SCTA174</strain>
    </source>
</reference>
<evidence type="ECO:0000313" key="1">
    <source>
        <dbReference type="EMBL" id="WAL58735.1"/>
    </source>
</evidence>
<keyword evidence="2" id="KW-1185">Reference proteome</keyword>
<dbReference type="EMBL" id="CP113797">
    <property type="protein sequence ID" value="WAL58735.1"/>
    <property type="molecule type" value="Genomic_DNA"/>
</dbReference>
<organism evidence="1 2">
    <name type="scientific">Thermocoleostomius sinensis A174</name>
    <dbReference type="NCBI Taxonomy" id="2016057"/>
    <lineage>
        <taxon>Bacteria</taxon>
        <taxon>Bacillati</taxon>
        <taxon>Cyanobacteriota</taxon>
        <taxon>Cyanophyceae</taxon>
        <taxon>Oculatellales</taxon>
        <taxon>Oculatellaceae</taxon>
        <taxon>Thermocoleostomius</taxon>
    </lineage>
</organism>
<dbReference type="Proteomes" id="UP001163152">
    <property type="component" value="Chromosome"/>
</dbReference>
<dbReference type="AlphaFoldDB" id="A0A9E8Z910"/>